<dbReference type="EMBL" id="BBML01000004">
    <property type="protein sequence ID" value="GAK96943.1"/>
    <property type="molecule type" value="Genomic_DNA"/>
</dbReference>
<keyword evidence="1" id="KW-0732">Signal</keyword>
<sequence length="154" mass="17182">MIKKLSIVAMTAVVLMTTSCASIITGSKRKVLFESDPSGAKVFVNGFEKGTTPVQIKVRADDRIDFRLDNYRERVVIMDSKFNLVSIINGFSLIGWGVDAITGSLKRVDTKYVKVTLEKTEKTAFINHLENGKIKTINIDEENKIIETVVVLNE</sequence>
<comment type="caution">
    <text evidence="3">The sequence shown here is derived from an EMBL/GenBank/DDBJ whole genome shotgun (WGS) entry which is preliminary data.</text>
</comment>
<evidence type="ECO:0000313" key="4">
    <source>
        <dbReference type="Proteomes" id="UP000029221"/>
    </source>
</evidence>
<evidence type="ECO:0000256" key="1">
    <source>
        <dbReference type="SAM" id="SignalP"/>
    </source>
</evidence>
<feature type="signal peptide" evidence="1">
    <location>
        <begin position="1"/>
        <end position="21"/>
    </location>
</feature>
<dbReference type="Pfam" id="PF08308">
    <property type="entry name" value="PEGA"/>
    <property type="match status" value="1"/>
</dbReference>
<evidence type="ECO:0000259" key="2">
    <source>
        <dbReference type="Pfam" id="PF08308"/>
    </source>
</evidence>
<proteinExistence type="predicted"/>
<organism evidence="3 4">
    <name type="scientific">Nonlabens tegetincola</name>
    <dbReference type="NCBI Taxonomy" id="323273"/>
    <lineage>
        <taxon>Bacteria</taxon>
        <taxon>Pseudomonadati</taxon>
        <taxon>Bacteroidota</taxon>
        <taxon>Flavobacteriia</taxon>
        <taxon>Flavobacteriales</taxon>
        <taxon>Flavobacteriaceae</taxon>
        <taxon>Nonlabens</taxon>
    </lineage>
</organism>
<reference evidence="3" key="1">
    <citation type="journal article" date="2014" name="Genome Announc.">
        <title>Draft Genome Sequences of Marine Flavobacterium Nonlabens Strains NR17, NR24, NR27, NR32, NR33, and Ara13.</title>
        <authorList>
            <person name="Nakanishi M."/>
            <person name="Meirelles P."/>
            <person name="Suzuki R."/>
            <person name="Takatani N."/>
            <person name="Mino S."/>
            <person name="Suda W."/>
            <person name="Oshima K."/>
            <person name="Hattori M."/>
            <person name="Ohkuma M."/>
            <person name="Hosokawa M."/>
            <person name="Miyashita K."/>
            <person name="Thompson F.L."/>
            <person name="Niwa A."/>
            <person name="Sawabe T."/>
            <person name="Sawabe T."/>
        </authorList>
    </citation>
    <scope>NUCLEOTIDE SEQUENCE [LARGE SCALE GENOMIC DNA]</scope>
    <source>
        <strain evidence="3">JCM 19294</strain>
    </source>
</reference>
<gene>
    <name evidence="3" type="ORF">JCM19294_449</name>
</gene>
<name>A0A090Q5E0_9FLAO</name>
<feature type="chain" id="PRO_5001862806" description="PEGA domain-containing protein" evidence="1">
    <location>
        <begin position="22"/>
        <end position="154"/>
    </location>
</feature>
<dbReference type="AlphaFoldDB" id="A0A090Q5E0"/>
<keyword evidence="4" id="KW-1185">Reference proteome</keyword>
<feature type="domain" description="PEGA" evidence="2">
    <location>
        <begin position="34"/>
        <end position="59"/>
    </location>
</feature>
<dbReference type="eggNOG" id="ENOG5032BVE">
    <property type="taxonomic scope" value="Bacteria"/>
</dbReference>
<evidence type="ECO:0000313" key="3">
    <source>
        <dbReference type="EMBL" id="GAK96943.1"/>
    </source>
</evidence>
<dbReference type="PROSITE" id="PS51257">
    <property type="entry name" value="PROKAR_LIPOPROTEIN"/>
    <property type="match status" value="1"/>
</dbReference>
<protein>
    <recommendedName>
        <fullName evidence="2">PEGA domain-containing protein</fullName>
    </recommendedName>
</protein>
<accession>A0A090Q5E0</accession>
<dbReference type="InterPro" id="IPR013229">
    <property type="entry name" value="PEGA"/>
</dbReference>
<dbReference type="Proteomes" id="UP000029221">
    <property type="component" value="Unassembled WGS sequence"/>
</dbReference>